<dbReference type="RefSeq" id="WP_014075241.1">
    <property type="nucleotide sequence ID" value="NZ_JACHKA010000001.1"/>
</dbReference>
<proteinExistence type="predicted"/>
<keyword evidence="2" id="KW-1185">Reference proteome</keyword>
<evidence type="ECO:0008006" key="3">
    <source>
        <dbReference type="Google" id="ProtNLM"/>
    </source>
</evidence>
<sequence>MADLSQVREHMDIIGADGVHIGTVDKVEGDRIKMTKADSGSHGSHHHYLSGGLVAEIEGDQVRLSATGAAALLFEEEKDGEAIADRN</sequence>
<evidence type="ECO:0000313" key="2">
    <source>
        <dbReference type="Proteomes" id="UP001138540"/>
    </source>
</evidence>
<comment type="caution">
    <text evidence="1">The sequence shown here is derived from an EMBL/GenBank/DDBJ whole genome shotgun (WGS) entry which is preliminary data.</text>
</comment>
<gene>
    <name evidence="1" type="ORF">HNP60_000890</name>
</gene>
<dbReference type="Proteomes" id="UP001138540">
    <property type="component" value="Unassembled WGS sequence"/>
</dbReference>
<organism evidence="1 2">
    <name type="scientific">Sphingobium lignivorans</name>
    <dbReference type="NCBI Taxonomy" id="2735886"/>
    <lineage>
        <taxon>Bacteria</taxon>
        <taxon>Pseudomonadati</taxon>
        <taxon>Pseudomonadota</taxon>
        <taxon>Alphaproteobacteria</taxon>
        <taxon>Sphingomonadales</taxon>
        <taxon>Sphingomonadaceae</taxon>
        <taxon>Sphingobium</taxon>
    </lineage>
</organism>
<accession>A0ABR6NCB2</accession>
<dbReference type="EMBL" id="JACHKA010000001">
    <property type="protein sequence ID" value="MBB5984916.1"/>
    <property type="molecule type" value="Genomic_DNA"/>
</dbReference>
<protein>
    <recommendedName>
        <fullName evidence="3">DUF2171 domain-containing protein</fullName>
    </recommendedName>
</protein>
<dbReference type="InterPro" id="IPR018684">
    <property type="entry name" value="DUF2171"/>
</dbReference>
<evidence type="ECO:0000313" key="1">
    <source>
        <dbReference type="EMBL" id="MBB5984916.1"/>
    </source>
</evidence>
<reference evidence="1 2" key="1">
    <citation type="submission" date="2020-08" db="EMBL/GenBank/DDBJ databases">
        <title>Exploring microbial biodiversity for novel pathways involved in the catabolism of aromatic compounds derived from lignin.</title>
        <authorList>
            <person name="Elkins J."/>
        </authorList>
    </citation>
    <scope>NUCLEOTIDE SEQUENCE [LARGE SCALE GENOMIC DNA]</scope>
    <source>
        <strain evidence="1 2">B1D3A</strain>
    </source>
</reference>
<dbReference type="Pfam" id="PF09939">
    <property type="entry name" value="DUF2171"/>
    <property type="match status" value="1"/>
</dbReference>
<name>A0ABR6NCB2_9SPHN</name>